<evidence type="ECO:0000313" key="7">
    <source>
        <dbReference type="Proteomes" id="UP000615755"/>
    </source>
</evidence>
<dbReference type="Pfam" id="PF00781">
    <property type="entry name" value="DAGK_cat"/>
    <property type="match status" value="1"/>
</dbReference>
<keyword evidence="3" id="KW-0418">Kinase</keyword>
<name>A0ABR9E7C5_9GAMM</name>
<dbReference type="EMBL" id="AQGV01000010">
    <property type="protein sequence ID" value="MBE0366697.1"/>
    <property type="molecule type" value="Genomic_DNA"/>
</dbReference>
<protein>
    <recommendedName>
        <fullName evidence="5">DAGKc domain-containing protein</fullName>
    </recommendedName>
</protein>
<dbReference type="PANTHER" id="PTHR12358">
    <property type="entry name" value="SPHINGOSINE KINASE"/>
    <property type="match status" value="1"/>
</dbReference>
<dbReference type="Gene3D" id="3.40.50.10330">
    <property type="entry name" value="Probable inorganic polyphosphate/atp-NAD kinase, domain 1"/>
    <property type="match status" value="1"/>
</dbReference>
<dbReference type="Gene3D" id="2.60.200.40">
    <property type="match status" value="1"/>
</dbReference>
<dbReference type="InterPro" id="IPR001206">
    <property type="entry name" value="Diacylglycerol_kinase_cat_dom"/>
</dbReference>
<keyword evidence="1" id="KW-0808">Transferase</keyword>
<dbReference type="PROSITE" id="PS50146">
    <property type="entry name" value="DAGK"/>
    <property type="match status" value="1"/>
</dbReference>
<comment type="caution">
    <text evidence="6">The sequence shown here is derived from an EMBL/GenBank/DDBJ whole genome shotgun (WGS) entry which is preliminary data.</text>
</comment>
<reference evidence="6 7" key="1">
    <citation type="submission" date="2015-03" db="EMBL/GenBank/DDBJ databases">
        <title>Genome sequence of Pseudoalteromonas aurantia.</title>
        <authorList>
            <person name="Xie B.-B."/>
            <person name="Rong J.-C."/>
            <person name="Qin Q.-L."/>
            <person name="Zhang Y.-Z."/>
        </authorList>
    </citation>
    <scope>NUCLEOTIDE SEQUENCE [LARGE SCALE GENOMIC DNA]</scope>
    <source>
        <strain evidence="6 7">208</strain>
    </source>
</reference>
<dbReference type="InterPro" id="IPR050187">
    <property type="entry name" value="Lipid_Phosphate_FormReg"/>
</dbReference>
<dbReference type="InterPro" id="IPR045540">
    <property type="entry name" value="YegS/DAGK_C"/>
</dbReference>
<dbReference type="SUPFAM" id="SSF111331">
    <property type="entry name" value="NAD kinase/diacylglycerol kinase-like"/>
    <property type="match status" value="1"/>
</dbReference>
<organism evidence="6 7">
    <name type="scientific">Pseudoalteromonas aurantia 208</name>
    <dbReference type="NCBI Taxonomy" id="1314867"/>
    <lineage>
        <taxon>Bacteria</taxon>
        <taxon>Pseudomonadati</taxon>
        <taxon>Pseudomonadota</taxon>
        <taxon>Gammaproteobacteria</taxon>
        <taxon>Alteromonadales</taxon>
        <taxon>Pseudoalteromonadaceae</taxon>
        <taxon>Pseudoalteromonas</taxon>
    </lineage>
</organism>
<evidence type="ECO:0000256" key="2">
    <source>
        <dbReference type="ARBA" id="ARBA00022741"/>
    </source>
</evidence>
<dbReference type="InterPro" id="IPR005218">
    <property type="entry name" value="Diacylglycerol/lipid_kinase"/>
</dbReference>
<dbReference type="InterPro" id="IPR016064">
    <property type="entry name" value="NAD/diacylglycerol_kinase_sf"/>
</dbReference>
<evidence type="ECO:0000256" key="4">
    <source>
        <dbReference type="ARBA" id="ARBA00022840"/>
    </source>
</evidence>
<proteinExistence type="predicted"/>
<evidence type="ECO:0000256" key="3">
    <source>
        <dbReference type="ARBA" id="ARBA00022777"/>
    </source>
</evidence>
<dbReference type="InterPro" id="IPR017438">
    <property type="entry name" value="ATP-NAD_kinase_N"/>
</dbReference>
<keyword evidence="2" id="KW-0547">Nucleotide-binding</keyword>
<gene>
    <name evidence="6" type="ORF">PAUR_a3754</name>
</gene>
<evidence type="ECO:0000259" key="5">
    <source>
        <dbReference type="PROSITE" id="PS50146"/>
    </source>
</evidence>
<dbReference type="RefSeq" id="WP_192506208.1">
    <property type="nucleotide sequence ID" value="NZ_AQGV01000010.1"/>
</dbReference>
<sequence length="279" mass="30684">MLVVVKPSAAVSTQRHVDWVKKQIQCKKMTCDWFFTTGNFINDVKNIRQFSQGQDVVVVIGGDGTLHLVINGIVGLTCRFALLPAGTGNDFARQFGYSLSQWRQSIFSTKYSAIDVGKVNSRYFVNMMGVGFSAKVVRSIKSQSKRNKLSYVWAGLLNLVSYQSVKVASSLGHPTPMMMMLIANGRYFAAGLPCAPSADAQSGTLTCLEFHADSLITRLMTFLLMLFAQHERLSIVHKTESQQFSIDAVGLDIEADGEIIGETPAHVSCFPKAIEICIL</sequence>
<dbReference type="NCBIfam" id="TIGR00147">
    <property type="entry name" value="YegS/Rv2252/BmrU family lipid kinase"/>
    <property type="match status" value="1"/>
</dbReference>
<accession>A0ABR9E7C5</accession>
<keyword evidence="7" id="KW-1185">Reference proteome</keyword>
<dbReference type="PANTHER" id="PTHR12358:SF54">
    <property type="entry name" value="SPHINGOSINE KINASE RELATED PROTEIN"/>
    <property type="match status" value="1"/>
</dbReference>
<evidence type="ECO:0000256" key="1">
    <source>
        <dbReference type="ARBA" id="ARBA00022679"/>
    </source>
</evidence>
<dbReference type="Proteomes" id="UP000615755">
    <property type="component" value="Unassembled WGS sequence"/>
</dbReference>
<feature type="domain" description="DAGKc" evidence="5">
    <location>
        <begin position="52"/>
        <end position="123"/>
    </location>
</feature>
<dbReference type="Pfam" id="PF19279">
    <property type="entry name" value="YegS_C"/>
    <property type="match status" value="1"/>
</dbReference>
<evidence type="ECO:0000313" key="6">
    <source>
        <dbReference type="EMBL" id="MBE0366697.1"/>
    </source>
</evidence>
<keyword evidence="4" id="KW-0067">ATP-binding</keyword>